<feature type="compositionally biased region" description="Polar residues" evidence="2">
    <location>
        <begin position="293"/>
        <end position="305"/>
    </location>
</feature>
<keyword evidence="1" id="KW-0175">Coiled coil</keyword>
<organism evidence="3 4">
    <name type="scientific">Dacryopinax primogenitus (strain DJM 731)</name>
    <name type="common">Brown rot fungus</name>
    <dbReference type="NCBI Taxonomy" id="1858805"/>
    <lineage>
        <taxon>Eukaryota</taxon>
        <taxon>Fungi</taxon>
        <taxon>Dikarya</taxon>
        <taxon>Basidiomycota</taxon>
        <taxon>Agaricomycotina</taxon>
        <taxon>Dacrymycetes</taxon>
        <taxon>Dacrymycetales</taxon>
        <taxon>Dacrymycetaceae</taxon>
        <taxon>Dacryopinax</taxon>
    </lineage>
</organism>
<name>M5G9G6_DACPD</name>
<dbReference type="AlphaFoldDB" id="M5G9G6"/>
<feature type="compositionally biased region" description="Low complexity" evidence="2">
    <location>
        <begin position="178"/>
        <end position="190"/>
    </location>
</feature>
<feature type="coiled-coil region" evidence="1">
    <location>
        <begin position="81"/>
        <end position="108"/>
    </location>
</feature>
<dbReference type="RefSeq" id="XP_040632333.1">
    <property type="nucleotide sequence ID" value="XM_040767842.1"/>
</dbReference>
<proteinExistence type="predicted"/>
<feature type="region of interest" description="Disordered" evidence="2">
    <location>
        <begin position="283"/>
        <end position="312"/>
    </location>
</feature>
<feature type="region of interest" description="Disordered" evidence="2">
    <location>
        <begin position="166"/>
        <end position="243"/>
    </location>
</feature>
<feature type="compositionally biased region" description="Low complexity" evidence="2">
    <location>
        <begin position="283"/>
        <end position="292"/>
    </location>
</feature>
<sequence>MPKYARGSTDPFYHDTCARAPKPFTLLVGNPHANSWLAFHSAKQLADELLFNCLHCWTAEETHDHLTLDCGDHSDELFRLRRKHLDQVEGLEDALQKSKEDLAHSLEENARLPSTLDDTRQLSLTAMKMISDAQQLASQARSDAEHFRQDSNNWHSKYDYIRGHLHSSLDRTDPPRAPSTTGAASTSSRPQPASSHEMSDDHDVPMDDSIIKEPASAPPQPSAVALGKCPAVDEPTSAPPRKVPSISMVMVSSGAPTQSKSYSSVASSAAGLPLTLAQTTTMATSSSSGANAQSALTQIDANSPSAVAAMQR</sequence>
<evidence type="ECO:0000313" key="3">
    <source>
        <dbReference type="EMBL" id="EJU05439.1"/>
    </source>
</evidence>
<evidence type="ECO:0000313" key="4">
    <source>
        <dbReference type="Proteomes" id="UP000030653"/>
    </source>
</evidence>
<evidence type="ECO:0000256" key="2">
    <source>
        <dbReference type="SAM" id="MobiDB-lite"/>
    </source>
</evidence>
<dbReference type="EMBL" id="JH795856">
    <property type="protein sequence ID" value="EJU05439.1"/>
    <property type="molecule type" value="Genomic_DNA"/>
</dbReference>
<dbReference type="Proteomes" id="UP000030653">
    <property type="component" value="Unassembled WGS sequence"/>
</dbReference>
<dbReference type="HOGENOM" id="CLU_891424_0_0_1"/>
<keyword evidence="4" id="KW-1185">Reference proteome</keyword>
<dbReference type="GeneID" id="63682904"/>
<feature type="compositionally biased region" description="Basic and acidic residues" evidence="2">
    <location>
        <begin position="197"/>
        <end position="211"/>
    </location>
</feature>
<accession>M5G9G6</accession>
<reference evidence="3 4" key="1">
    <citation type="journal article" date="2012" name="Science">
        <title>The Paleozoic origin of enzymatic lignin decomposition reconstructed from 31 fungal genomes.</title>
        <authorList>
            <person name="Floudas D."/>
            <person name="Binder M."/>
            <person name="Riley R."/>
            <person name="Barry K."/>
            <person name="Blanchette R.A."/>
            <person name="Henrissat B."/>
            <person name="Martinez A.T."/>
            <person name="Otillar R."/>
            <person name="Spatafora J.W."/>
            <person name="Yadav J.S."/>
            <person name="Aerts A."/>
            <person name="Benoit I."/>
            <person name="Boyd A."/>
            <person name="Carlson A."/>
            <person name="Copeland A."/>
            <person name="Coutinho P.M."/>
            <person name="de Vries R.P."/>
            <person name="Ferreira P."/>
            <person name="Findley K."/>
            <person name="Foster B."/>
            <person name="Gaskell J."/>
            <person name="Glotzer D."/>
            <person name="Gorecki P."/>
            <person name="Heitman J."/>
            <person name="Hesse C."/>
            <person name="Hori C."/>
            <person name="Igarashi K."/>
            <person name="Jurgens J.A."/>
            <person name="Kallen N."/>
            <person name="Kersten P."/>
            <person name="Kohler A."/>
            <person name="Kuees U."/>
            <person name="Kumar T.K.A."/>
            <person name="Kuo A."/>
            <person name="LaButti K."/>
            <person name="Larrondo L.F."/>
            <person name="Lindquist E."/>
            <person name="Ling A."/>
            <person name="Lombard V."/>
            <person name="Lucas S."/>
            <person name="Lundell T."/>
            <person name="Martin R."/>
            <person name="McLaughlin D.J."/>
            <person name="Morgenstern I."/>
            <person name="Morin E."/>
            <person name="Murat C."/>
            <person name="Nagy L.G."/>
            <person name="Nolan M."/>
            <person name="Ohm R.A."/>
            <person name="Patyshakuliyeva A."/>
            <person name="Rokas A."/>
            <person name="Ruiz-Duenas F.J."/>
            <person name="Sabat G."/>
            <person name="Salamov A."/>
            <person name="Samejima M."/>
            <person name="Schmutz J."/>
            <person name="Slot J.C."/>
            <person name="St John F."/>
            <person name="Stenlid J."/>
            <person name="Sun H."/>
            <person name="Sun S."/>
            <person name="Syed K."/>
            <person name="Tsang A."/>
            <person name="Wiebenga A."/>
            <person name="Young D."/>
            <person name="Pisabarro A."/>
            <person name="Eastwood D.C."/>
            <person name="Martin F."/>
            <person name="Cullen D."/>
            <person name="Grigoriev I.V."/>
            <person name="Hibbett D.S."/>
        </authorList>
    </citation>
    <scope>NUCLEOTIDE SEQUENCE [LARGE SCALE GENOMIC DNA]</scope>
    <source>
        <strain evidence="3 4">DJM-731 SS1</strain>
    </source>
</reference>
<protein>
    <submittedName>
        <fullName evidence="3">Uncharacterized protein</fullName>
    </submittedName>
</protein>
<evidence type="ECO:0000256" key="1">
    <source>
        <dbReference type="SAM" id="Coils"/>
    </source>
</evidence>
<gene>
    <name evidence="3" type="ORF">DACRYDRAFT_103924</name>
</gene>